<dbReference type="Pfam" id="PF07530">
    <property type="entry name" value="PRE_C2HC"/>
    <property type="match status" value="1"/>
</dbReference>
<dbReference type="PANTHER" id="PTHR33273:SF2">
    <property type="entry name" value="ENDONUCLEASE_EXONUCLEASE_PHOSPHATASE DOMAIN-CONTAINING PROTEIN"/>
    <property type="match status" value="1"/>
</dbReference>
<name>A0A4Y2IG95_ARAVE</name>
<keyword evidence="4" id="KW-1185">Reference proteome</keyword>
<accession>A0A4Y2IG95</accession>
<feature type="region of interest" description="Disordered" evidence="1">
    <location>
        <begin position="243"/>
        <end position="278"/>
    </location>
</feature>
<feature type="domain" description="Pre-C2HC" evidence="2">
    <location>
        <begin position="106"/>
        <end position="170"/>
    </location>
</feature>
<feature type="compositionally biased region" description="Basic and acidic residues" evidence="1">
    <location>
        <begin position="253"/>
        <end position="278"/>
    </location>
</feature>
<dbReference type="OrthoDB" id="8123891at2759"/>
<dbReference type="Proteomes" id="UP000499080">
    <property type="component" value="Unassembled WGS sequence"/>
</dbReference>
<dbReference type="PANTHER" id="PTHR33273">
    <property type="entry name" value="DOMAIN-CONTAINING PROTEIN, PUTATIVE-RELATED"/>
    <property type="match status" value="1"/>
</dbReference>
<proteinExistence type="predicted"/>
<evidence type="ECO:0000313" key="4">
    <source>
        <dbReference type="Proteomes" id="UP000499080"/>
    </source>
</evidence>
<comment type="caution">
    <text evidence="3">The sequence shown here is derived from an EMBL/GenBank/DDBJ whole genome shotgun (WGS) entry which is preliminary data.</text>
</comment>
<gene>
    <name evidence="3" type="ORF">AVEN_81839_1</name>
</gene>
<protein>
    <recommendedName>
        <fullName evidence="2">Pre-C2HC domain-containing protein</fullName>
    </recommendedName>
</protein>
<sequence>MAFRKYYVERIVKSIIECVEEIALEDIHFHYGLLAKKDPTEISTNWMIKLQTLAANKYGENTIPEINLFMDIEKLDIEKIQYYVISPTEKKPIKVVIKGLPIDYSTEEIKTSLTKLNFRVDKVNQLKKFKDKKPLNIFQVHLLKSEDVQDIYKLTTMDYHIIYVEKYERKTIGQCLCCQKFSHHSSECKMDVRCVICAEAHDSRACSMKKKENFIRKSANCNEPHTTSFRDCPKFPKLKKTVPGKSYASTLKESNKKTITAEKPPEVNNEQKKTSLLT</sequence>
<evidence type="ECO:0000256" key="1">
    <source>
        <dbReference type="SAM" id="MobiDB-lite"/>
    </source>
</evidence>
<dbReference type="EMBL" id="BGPR01002611">
    <property type="protein sequence ID" value="GBM76289.1"/>
    <property type="molecule type" value="Genomic_DNA"/>
</dbReference>
<organism evidence="3 4">
    <name type="scientific">Araneus ventricosus</name>
    <name type="common">Orbweaver spider</name>
    <name type="synonym">Epeira ventricosa</name>
    <dbReference type="NCBI Taxonomy" id="182803"/>
    <lineage>
        <taxon>Eukaryota</taxon>
        <taxon>Metazoa</taxon>
        <taxon>Ecdysozoa</taxon>
        <taxon>Arthropoda</taxon>
        <taxon>Chelicerata</taxon>
        <taxon>Arachnida</taxon>
        <taxon>Araneae</taxon>
        <taxon>Araneomorphae</taxon>
        <taxon>Entelegynae</taxon>
        <taxon>Araneoidea</taxon>
        <taxon>Araneidae</taxon>
        <taxon>Araneus</taxon>
    </lineage>
</organism>
<evidence type="ECO:0000313" key="3">
    <source>
        <dbReference type="EMBL" id="GBM76289.1"/>
    </source>
</evidence>
<evidence type="ECO:0000259" key="2">
    <source>
        <dbReference type="Pfam" id="PF07530"/>
    </source>
</evidence>
<reference evidence="3 4" key="1">
    <citation type="journal article" date="2019" name="Sci. Rep.">
        <title>Orb-weaving spider Araneus ventricosus genome elucidates the spidroin gene catalogue.</title>
        <authorList>
            <person name="Kono N."/>
            <person name="Nakamura H."/>
            <person name="Ohtoshi R."/>
            <person name="Moran D.A.P."/>
            <person name="Shinohara A."/>
            <person name="Yoshida Y."/>
            <person name="Fujiwara M."/>
            <person name="Mori M."/>
            <person name="Tomita M."/>
            <person name="Arakawa K."/>
        </authorList>
    </citation>
    <scope>NUCLEOTIDE SEQUENCE [LARGE SCALE GENOMIC DNA]</scope>
</reference>
<dbReference type="InterPro" id="IPR006579">
    <property type="entry name" value="Pre_C2HC_dom"/>
</dbReference>
<dbReference type="AlphaFoldDB" id="A0A4Y2IG95"/>